<evidence type="ECO:0000256" key="2">
    <source>
        <dbReference type="ARBA" id="ARBA00022801"/>
    </source>
</evidence>
<comment type="caution">
    <text evidence="5">The sequence shown here is derived from an EMBL/GenBank/DDBJ whole genome shotgun (WGS) entry which is preliminary data.</text>
</comment>
<protein>
    <submittedName>
        <fullName evidence="5">Aminopeptidase P family protein</fullName>
    </submittedName>
</protein>
<reference evidence="5" key="1">
    <citation type="journal article" date="2020" name="mSystems">
        <title>Genome- and Community-Level Interaction Insights into Carbon Utilization and Element Cycling Functions of Hydrothermarchaeota in Hydrothermal Sediment.</title>
        <authorList>
            <person name="Zhou Z."/>
            <person name="Liu Y."/>
            <person name="Xu W."/>
            <person name="Pan J."/>
            <person name="Luo Z.H."/>
            <person name="Li M."/>
        </authorList>
    </citation>
    <scope>NUCLEOTIDE SEQUENCE [LARGE SCALE GENOMIC DNA]</scope>
    <source>
        <strain evidence="5">SpSt-110</strain>
    </source>
</reference>
<dbReference type="InterPro" id="IPR036005">
    <property type="entry name" value="Creatinase/aminopeptidase-like"/>
</dbReference>
<proteinExistence type="predicted"/>
<dbReference type="SUPFAM" id="SSF53092">
    <property type="entry name" value="Creatinase/prolidase N-terminal domain"/>
    <property type="match status" value="1"/>
</dbReference>
<dbReference type="EMBL" id="DRYK01000062">
    <property type="protein sequence ID" value="HHP68128.1"/>
    <property type="molecule type" value="Genomic_DNA"/>
</dbReference>
<dbReference type="PROSITE" id="PS00491">
    <property type="entry name" value="PROLINE_PEPTIDASE"/>
    <property type="match status" value="1"/>
</dbReference>
<dbReference type="GO" id="GO:0004177">
    <property type="term" value="F:aminopeptidase activity"/>
    <property type="evidence" value="ECO:0007669"/>
    <property type="project" value="UniProtKB-KW"/>
</dbReference>
<keyword evidence="1" id="KW-0479">Metal-binding</keyword>
<dbReference type="InterPro" id="IPR000994">
    <property type="entry name" value="Pept_M24"/>
</dbReference>
<gene>
    <name evidence="5" type="ORF">ENM60_05015</name>
</gene>
<dbReference type="Pfam" id="PF00557">
    <property type="entry name" value="Peptidase_M24"/>
    <property type="match status" value="1"/>
</dbReference>
<dbReference type="InterPro" id="IPR050659">
    <property type="entry name" value="Peptidase_M24B"/>
</dbReference>
<dbReference type="Pfam" id="PF01321">
    <property type="entry name" value="Creatinase_N"/>
    <property type="match status" value="1"/>
</dbReference>
<dbReference type="InterPro" id="IPR001714">
    <property type="entry name" value="Pept_M24_MAP"/>
</dbReference>
<dbReference type="Gene3D" id="3.40.350.10">
    <property type="entry name" value="Creatinase/prolidase N-terminal domain"/>
    <property type="match status" value="1"/>
</dbReference>
<feature type="domain" description="Creatinase N-terminal" evidence="4">
    <location>
        <begin position="2"/>
        <end position="139"/>
    </location>
</feature>
<dbReference type="InterPro" id="IPR001131">
    <property type="entry name" value="Peptidase_M24B_aminopep-P_CS"/>
</dbReference>
<organism evidence="5">
    <name type="scientific">Thermogladius calderae</name>
    <dbReference type="NCBI Taxonomy" id="1200300"/>
    <lineage>
        <taxon>Archaea</taxon>
        <taxon>Thermoproteota</taxon>
        <taxon>Thermoprotei</taxon>
        <taxon>Desulfurococcales</taxon>
        <taxon>Desulfurococcaceae</taxon>
        <taxon>Thermogladius</taxon>
    </lineage>
</organism>
<dbReference type="SUPFAM" id="SSF55920">
    <property type="entry name" value="Creatinase/aminopeptidase"/>
    <property type="match status" value="1"/>
</dbReference>
<dbReference type="PANTHER" id="PTHR46112">
    <property type="entry name" value="AMINOPEPTIDASE"/>
    <property type="match status" value="1"/>
</dbReference>
<accession>A0A7J3XZD6</accession>
<dbReference type="PANTHER" id="PTHR46112:SF2">
    <property type="entry name" value="XAA-PRO AMINOPEPTIDASE P-RELATED"/>
    <property type="match status" value="1"/>
</dbReference>
<dbReference type="Gene3D" id="3.90.230.10">
    <property type="entry name" value="Creatinase/methionine aminopeptidase superfamily"/>
    <property type="match status" value="1"/>
</dbReference>
<dbReference type="AlphaFoldDB" id="A0A7J3XZD6"/>
<evidence type="ECO:0000259" key="3">
    <source>
        <dbReference type="Pfam" id="PF00557"/>
    </source>
</evidence>
<evidence type="ECO:0000259" key="4">
    <source>
        <dbReference type="Pfam" id="PF01321"/>
    </source>
</evidence>
<dbReference type="InterPro" id="IPR000587">
    <property type="entry name" value="Creatinase_N"/>
</dbReference>
<keyword evidence="2" id="KW-0378">Hydrolase</keyword>
<feature type="domain" description="Peptidase M24" evidence="3">
    <location>
        <begin position="146"/>
        <end position="349"/>
    </location>
</feature>
<name>A0A7J3XZD6_9CREN</name>
<keyword evidence="5" id="KW-0645">Protease</keyword>
<dbReference type="GO" id="GO:0046872">
    <property type="term" value="F:metal ion binding"/>
    <property type="evidence" value="ECO:0007669"/>
    <property type="project" value="UniProtKB-KW"/>
</dbReference>
<dbReference type="InterPro" id="IPR029149">
    <property type="entry name" value="Creatin/AminoP/Spt16_N"/>
</dbReference>
<sequence length="365" mass="39886">MLGKLDEIAERSGVDAILIASPENVEYFTGVKSLADATLLLFYHRRAGVPRLYVPLLEYYRYRDSLEGKGVEIYAISRTLKPSDAKVIEKDWGELVKTLVAGLKAGYDAGFPSPLATTVLRSIGEYVDVSNDISKVRMVKEDWEIELIERAVEVTAMGIKAVAEEAKEGVSETELAGVFEREVRRRGVEDYAFPPIISATPNNSYPHNTPTGNKIKAGDVIVVDVGVRIGGRCSDLTRVVKVGSIPGEVKRIIEAVREAVSESLSLVQPGVRAGEVAEKAVRVMEKHGLKERFIHGLGHGIGVVVHEPPYLRLGSQTVLEKNMVFTIEPGVYIPGVVGVRIEEDVVVEERGARVLSSSLDQVLQA</sequence>
<dbReference type="PRINTS" id="PR00599">
    <property type="entry name" value="MAPEPTIDASE"/>
</dbReference>
<keyword evidence="5" id="KW-0031">Aminopeptidase</keyword>
<evidence type="ECO:0000313" key="5">
    <source>
        <dbReference type="EMBL" id="HHP68128.1"/>
    </source>
</evidence>
<evidence type="ECO:0000256" key="1">
    <source>
        <dbReference type="ARBA" id="ARBA00022723"/>
    </source>
</evidence>